<dbReference type="IntAct" id="P73814">
    <property type="interactions" value="3"/>
</dbReference>
<feature type="transmembrane region" description="Helical" evidence="2">
    <location>
        <begin position="60"/>
        <end position="78"/>
    </location>
</feature>
<keyword evidence="4" id="KW-1185">Reference proteome</keyword>
<dbReference type="PIR" id="S74907">
    <property type="entry name" value="S74907"/>
</dbReference>
<evidence type="ECO:0000256" key="2">
    <source>
        <dbReference type="SAM" id="Phobius"/>
    </source>
</evidence>
<dbReference type="PaxDb" id="1148-1652950"/>
<dbReference type="AlphaFoldDB" id="P73814"/>
<dbReference type="eggNOG" id="ENOG5033YJH">
    <property type="taxonomic scope" value="Bacteria"/>
</dbReference>
<keyword evidence="2" id="KW-1133">Transmembrane helix</keyword>
<feature type="transmembrane region" description="Helical" evidence="2">
    <location>
        <begin position="27"/>
        <end position="48"/>
    </location>
</feature>
<evidence type="ECO:0000313" key="4">
    <source>
        <dbReference type="Proteomes" id="UP000001425"/>
    </source>
</evidence>
<organism evidence="3 4">
    <name type="scientific">Synechocystis sp. (strain ATCC 27184 / PCC 6803 / Kazusa)</name>
    <dbReference type="NCBI Taxonomy" id="1111708"/>
    <lineage>
        <taxon>Bacteria</taxon>
        <taxon>Bacillati</taxon>
        <taxon>Cyanobacteriota</taxon>
        <taxon>Cyanophyceae</taxon>
        <taxon>Synechococcales</taxon>
        <taxon>Merismopediaceae</taxon>
        <taxon>Synechocystis</taxon>
    </lineage>
</organism>
<proteinExistence type="predicted"/>
<dbReference type="Proteomes" id="UP000001425">
    <property type="component" value="Chromosome"/>
</dbReference>
<keyword evidence="2" id="KW-0472">Membrane</keyword>
<name>P73814_SYNY3</name>
<gene>
    <name evidence="3" type="ordered locus">sll1954</name>
</gene>
<dbReference type="STRING" id="1148.gene:10498737"/>
<reference evidence="3 4" key="1">
    <citation type="journal article" date="1995" name="DNA Res.">
        <title>Sequence analysis of the genome of the unicellular cyanobacterium Synechocystis sp. strain PCC6803. I. Sequence features in the 1 Mb region from map positions 64% to 92% of the genome.</title>
        <authorList>
            <person name="Kaneko T."/>
            <person name="Tanaka A."/>
            <person name="Sato S."/>
            <person name="Kotani H."/>
            <person name="Sazuka T."/>
            <person name="Miyajima N."/>
            <person name="Sugiura M."/>
            <person name="Tabata S."/>
        </authorList>
    </citation>
    <scope>NUCLEOTIDE SEQUENCE [LARGE SCALE GENOMIC DNA]</scope>
    <source>
        <strain evidence="4">ATCC 27184 / PCC 6803 / Kazusa</strain>
    </source>
</reference>
<accession>P73814</accession>
<dbReference type="InParanoid" id="P73814"/>
<feature type="region of interest" description="Disordered" evidence="1">
    <location>
        <begin position="96"/>
        <end position="152"/>
    </location>
</feature>
<dbReference type="EMBL" id="BA000022">
    <property type="protein sequence ID" value="BAA17868.1"/>
    <property type="molecule type" value="Genomic_DNA"/>
</dbReference>
<evidence type="ECO:0000256" key="1">
    <source>
        <dbReference type="SAM" id="MobiDB-lite"/>
    </source>
</evidence>
<evidence type="ECO:0000313" key="3">
    <source>
        <dbReference type="EMBL" id="BAA17868.1"/>
    </source>
</evidence>
<dbReference type="KEGG" id="syn:sll1954"/>
<sequence>MTNFPPLLREAKRDNRSIHFSATIPDFQTFVAIVTTLLVFLTGVALKYDTIYFRNYEISIPQWAGLSFAGLTFSFVVLDQLLRGFVRLEEIQQTTEARNRRAEEEQRRSEDRARTVAREAKQDREREEELARAENERAEARDRRAEAREREARRVGQEARRTRIENQYRLALIRYQLEPNSPHRRQLENILALLDEYGDTL</sequence>
<keyword evidence="2" id="KW-0812">Transmembrane</keyword>
<reference evidence="3 4" key="2">
    <citation type="journal article" date="1996" name="DNA Res.">
        <title>Sequence analysis of the genome of the unicellular cyanobacterium Synechocystis sp. strain PCC6803. II. Sequence determination of the entire genome and assignment of potential protein-coding regions.</title>
        <authorList>
            <person name="Kaneko T."/>
            <person name="Sato S."/>
            <person name="Kotani H."/>
            <person name="Tanaka A."/>
            <person name="Asamizu E."/>
            <person name="Nakamura Y."/>
            <person name="Miyajima N."/>
            <person name="Hirosawa M."/>
            <person name="Sugiura M."/>
            <person name="Sasamoto S."/>
            <person name="Kimura T."/>
            <person name="Hosouchi T."/>
            <person name="Matsuno A."/>
            <person name="Muraki A."/>
            <person name="Nakazaki N."/>
            <person name="Naruo K."/>
            <person name="Okumura S."/>
            <person name="Shimpo S."/>
            <person name="Takeuchi C."/>
            <person name="Wada T."/>
            <person name="Watanabe A."/>
            <person name="Yamada M."/>
            <person name="Yasuda M."/>
            <person name="Tabata S."/>
        </authorList>
    </citation>
    <scope>NUCLEOTIDE SEQUENCE [LARGE SCALE GENOMIC DNA]</scope>
    <source>
        <strain evidence="4">ATCC 27184 / PCC 6803 / Kazusa</strain>
    </source>
</reference>
<feature type="compositionally biased region" description="Basic and acidic residues" evidence="1">
    <location>
        <begin position="97"/>
        <end position="152"/>
    </location>
</feature>
<dbReference type="EnsemblBacteria" id="BAA17868">
    <property type="protein sequence ID" value="BAA17868"/>
    <property type="gene ID" value="BAA17868"/>
</dbReference>
<protein>
    <submittedName>
        <fullName evidence="3">Sll1954 protein</fullName>
    </submittedName>
</protein>